<dbReference type="GO" id="GO:0005525">
    <property type="term" value="F:GTP binding"/>
    <property type="evidence" value="ECO:0007669"/>
    <property type="project" value="UniProtKB-KW"/>
</dbReference>
<evidence type="ECO:0000313" key="14">
    <source>
        <dbReference type="Proteomes" id="UP000186922"/>
    </source>
</evidence>
<dbReference type="InterPro" id="IPR027417">
    <property type="entry name" value="P-loop_NTPase"/>
</dbReference>
<evidence type="ECO:0000256" key="3">
    <source>
        <dbReference type="ARBA" id="ARBA00008344"/>
    </source>
</evidence>
<dbReference type="SMART" id="SM00173">
    <property type="entry name" value="RAS"/>
    <property type="match status" value="1"/>
</dbReference>
<proteinExistence type="inferred from homology"/>
<evidence type="ECO:0000256" key="12">
    <source>
        <dbReference type="ARBA" id="ARBA00048098"/>
    </source>
</evidence>
<evidence type="ECO:0000256" key="1">
    <source>
        <dbReference type="ARBA" id="ARBA00004236"/>
    </source>
</evidence>
<dbReference type="SMART" id="SM00175">
    <property type="entry name" value="RAB"/>
    <property type="match status" value="1"/>
</dbReference>
<dbReference type="OrthoDB" id="5976022at2759"/>
<evidence type="ECO:0000256" key="9">
    <source>
        <dbReference type="ARBA" id="ARBA00023136"/>
    </source>
</evidence>
<dbReference type="NCBIfam" id="TIGR00231">
    <property type="entry name" value="small_GTP"/>
    <property type="match status" value="1"/>
</dbReference>
<evidence type="ECO:0000256" key="2">
    <source>
        <dbReference type="ARBA" id="ARBA00004635"/>
    </source>
</evidence>
<evidence type="ECO:0000256" key="5">
    <source>
        <dbReference type="ARBA" id="ARBA00022475"/>
    </source>
</evidence>
<evidence type="ECO:0000256" key="11">
    <source>
        <dbReference type="ARBA" id="ARBA00023289"/>
    </source>
</evidence>
<comment type="catalytic activity">
    <reaction evidence="12">
        <text>GTP + H2O = GDP + phosphate + H(+)</text>
        <dbReference type="Rhea" id="RHEA:19669"/>
        <dbReference type="ChEBI" id="CHEBI:15377"/>
        <dbReference type="ChEBI" id="CHEBI:15378"/>
        <dbReference type="ChEBI" id="CHEBI:37565"/>
        <dbReference type="ChEBI" id="CHEBI:43474"/>
        <dbReference type="ChEBI" id="CHEBI:58189"/>
        <dbReference type="EC" id="3.6.5.2"/>
    </reaction>
</comment>
<keyword evidence="11" id="KW-0636">Prenylation</keyword>
<dbReference type="Gene3D" id="3.40.50.300">
    <property type="entry name" value="P-loop containing nucleotide triphosphate hydrolases"/>
    <property type="match status" value="1"/>
</dbReference>
<sequence>MPVDQLKMTEYKLVVVGAGGVGKSALTIQLIQNHFVEEYDPTIEDSYRKQVVIDSETCILDILDTAGQEEYTAMRDQYMRVGQGFLLVFAVNNPKSFNDIERYREEIRRLKDSDHIPMVLVGNKCDLTARQVDPDQARQLAHSYGIPFVETSAKTRFGVDEAFQTLVREIRKDLMKRDDHRKKPKRSKCTVL</sequence>
<dbReference type="InterPro" id="IPR020849">
    <property type="entry name" value="Small_GTPase_Ras-type"/>
</dbReference>
<keyword evidence="9" id="KW-0472">Membrane</keyword>
<dbReference type="SUPFAM" id="SSF52540">
    <property type="entry name" value="P-loop containing nucleoside triphosphate hydrolases"/>
    <property type="match status" value="1"/>
</dbReference>
<evidence type="ECO:0000256" key="4">
    <source>
        <dbReference type="ARBA" id="ARBA00011984"/>
    </source>
</evidence>
<dbReference type="PROSITE" id="PS51420">
    <property type="entry name" value="RHO"/>
    <property type="match status" value="1"/>
</dbReference>
<keyword evidence="5" id="KW-1003">Cell membrane</keyword>
<comment type="caution">
    <text evidence="13">The sequence shown here is derived from an EMBL/GenBank/DDBJ whole genome shotgun (WGS) entry which is preliminary data.</text>
</comment>
<dbReference type="AlphaFoldDB" id="A0A1D1VZX1"/>
<dbReference type="FunFam" id="3.40.50.300:FF:000096">
    <property type="entry name" value="KRAS proto-oncogene, GTPase"/>
    <property type="match status" value="1"/>
</dbReference>
<dbReference type="STRING" id="947166.A0A1D1VZX1"/>
<keyword evidence="10" id="KW-0449">Lipoprotein</keyword>
<dbReference type="SMART" id="SM00174">
    <property type="entry name" value="RHO"/>
    <property type="match status" value="1"/>
</dbReference>
<keyword evidence="7" id="KW-0378">Hydrolase</keyword>
<evidence type="ECO:0000256" key="8">
    <source>
        <dbReference type="ARBA" id="ARBA00023134"/>
    </source>
</evidence>
<dbReference type="InterPro" id="IPR005225">
    <property type="entry name" value="Small_GTP-bd"/>
</dbReference>
<evidence type="ECO:0000256" key="6">
    <source>
        <dbReference type="ARBA" id="ARBA00022741"/>
    </source>
</evidence>
<evidence type="ECO:0000256" key="7">
    <source>
        <dbReference type="ARBA" id="ARBA00022801"/>
    </source>
</evidence>
<name>A0A1D1VZX1_RAMVA</name>
<dbReference type="GO" id="GO:0003925">
    <property type="term" value="F:G protein activity"/>
    <property type="evidence" value="ECO:0007669"/>
    <property type="project" value="UniProtKB-EC"/>
</dbReference>
<keyword evidence="14" id="KW-1185">Reference proteome</keyword>
<dbReference type="PROSITE" id="PS51421">
    <property type="entry name" value="RAS"/>
    <property type="match status" value="1"/>
</dbReference>
<dbReference type="EC" id="3.6.5.2" evidence="4"/>
<evidence type="ECO:0000256" key="10">
    <source>
        <dbReference type="ARBA" id="ARBA00023288"/>
    </source>
</evidence>
<dbReference type="Proteomes" id="UP000186922">
    <property type="component" value="Unassembled WGS sequence"/>
</dbReference>
<dbReference type="PRINTS" id="PR00449">
    <property type="entry name" value="RASTRNSFRMNG"/>
</dbReference>
<comment type="similarity">
    <text evidence="3">Belongs to the small GTPase superfamily. Ras family.</text>
</comment>
<comment type="subcellular location">
    <subcellularLocation>
        <location evidence="1">Cell membrane</location>
    </subcellularLocation>
    <subcellularLocation>
        <location evidence="2">Membrane</location>
        <topology evidence="2">Lipid-anchor</topology>
    </subcellularLocation>
</comment>
<gene>
    <name evidence="13" type="primary">RvY_14485-1</name>
    <name evidence="13" type="synonym">RvY_14485.1</name>
    <name evidence="13" type="ORF">RvY_14485</name>
</gene>
<keyword evidence="8" id="KW-0342">GTP-binding</keyword>
<dbReference type="PANTHER" id="PTHR24070">
    <property type="entry name" value="RAS, DI-RAS, AND RHEB FAMILY MEMBERS OF SMALL GTPASE SUPERFAMILY"/>
    <property type="match status" value="1"/>
</dbReference>
<protein>
    <recommendedName>
        <fullName evidence="4">small monomeric GTPase</fullName>
        <ecNumber evidence="4">3.6.5.2</ecNumber>
    </recommendedName>
</protein>
<dbReference type="EMBL" id="BDGG01000010">
    <property type="protein sequence ID" value="GAV04169.1"/>
    <property type="molecule type" value="Genomic_DNA"/>
</dbReference>
<dbReference type="PROSITE" id="PS51419">
    <property type="entry name" value="RAB"/>
    <property type="match status" value="1"/>
</dbReference>
<evidence type="ECO:0000313" key="13">
    <source>
        <dbReference type="EMBL" id="GAV04169.1"/>
    </source>
</evidence>
<accession>A0A1D1VZX1</accession>
<dbReference type="GO" id="GO:0007165">
    <property type="term" value="P:signal transduction"/>
    <property type="evidence" value="ECO:0007669"/>
    <property type="project" value="InterPro"/>
</dbReference>
<dbReference type="InterPro" id="IPR001806">
    <property type="entry name" value="Small_GTPase"/>
</dbReference>
<dbReference type="CDD" id="cd04138">
    <property type="entry name" value="H_N_K_Ras_like"/>
    <property type="match status" value="1"/>
</dbReference>
<dbReference type="Pfam" id="PF00071">
    <property type="entry name" value="Ras"/>
    <property type="match status" value="1"/>
</dbReference>
<dbReference type="GO" id="GO:0005886">
    <property type="term" value="C:plasma membrane"/>
    <property type="evidence" value="ECO:0007669"/>
    <property type="project" value="UniProtKB-SubCell"/>
</dbReference>
<reference evidence="13 14" key="1">
    <citation type="journal article" date="2016" name="Nat. Commun.">
        <title>Extremotolerant tardigrade genome and improved radiotolerance of human cultured cells by tardigrade-unique protein.</title>
        <authorList>
            <person name="Hashimoto T."/>
            <person name="Horikawa D.D."/>
            <person name="Saito Y."/>
            <person name="Kuwahara H."/>
            <person name="Kozuka-Hata H."/>
            <person name="Shin-I T."/>
            <person name="Minakuchi Y."/>
            <person name="Ohishi K."/>
            <person name="Motoyama A."/>
            <person name="Aizu T."/>
            <person name="Enomoto A."/>
            <person name="Kondo K."/>
            <person name="Tanaka S."/>
            <person name="Hara Y."/>
            <person name="Koshikawa S."/>
            <person name="Sagara H."/>
            <person name="Miura T."/>
            <person name="Yokobori S."/>
            <person name="Miyagawa K."/>
            <person name="Suzuki Y."/>
            <person name="Kubo T."/>
            <person name="Oyama M."/>
            <person name="Kohara Y."/>
            <person name="Fujiyama A."/>
            <person name="Arakawa K."/>
            <person name="Katayama T."/>
            <person name="Toyoda A."/>
            <person name="Kunieda T."/>
        </authorList>
    </citation>
    <scope>NUCLEOTIDE SEQUENCE [LARGE SCALE GENOMIC DNA]</scope>
    <source>
        <strain evidence="13 14">YOKOZUNA-1</strain>
    </source>
</reference>
<keyword evidence="6" id="KW-0547">Nucleotide-binding</keyword>
<organism evidence="13 14">
    <name type="scientific">Ramazzottius varieornatus</name>
    <name type="common">Water bear</name>
    <name type="synonym">Tardigrade</name>
    <dbReference type="NCBI Taxonomy" id="947166"/>
    <lineage>
        <taxon>Eukaryota</taxon>
        <taxon>Metazoa</taxon>
        <taxon>Ecdysozoa</taxon>
        <taxon>Tardigrada</taxon>
        <taxon>Eutardigrada</taxon>
        <taxon>Parachela</taxon>
        <taxon>Hypsibioidea</taxon>
        <taxon>Ramazzottiidae</taxon>
        <taxon>Ramazzottius</taxon>
    </lineage>
</organism>